<dbReference type="SMART" id="SM00849">
    <property type="entry name" value="Lactamase_B"/>
    <property type="match status" value="1"/>
</dbReference>
<dbReference type="Pfam" id="PF12706">
    <property type="entry name" value="Lactamase_B_2"/>
    <property type="match status" value="1"/>
</dbReference>
<dbReference type="EMBL" id="JAJTWT010000002">
    <property type="protein sequence ID" value="MCE4536630.1"/>
    <property type="molecule type" value="Genomic_DNA"/>
</dbReference>
<dbReference type="RefSeq" id="WP_233390799.1">
    <property type="nucleotide sequence ID" value="NZ_JAJTWT010000002.1"/>
</dbReference>
<dbReference type="Gene3D" id="3.60.15.10">
    <property type="entry name" value="Ribonuclease Z/Hydroxyacylglutathione hydrolase-like"/>
    <property type="match status" value="1"/>
</dbReference>
<evidence type="ECO:0000259" key="1">
    <source>
        <dbReference type="SMART" id="SM00849"/>
    </source>
</evidence>
<name>A0ABS8XAB7_9BURK</name>
<dbReference type="PANTHER" id="PTHR47619:SF1">
    <property type="entry name" value="EXODEOXYRIBONUCLEASE WALJ"/>
    <property type="match status" value="1"/>
</dbReference>
<protein>
    <submittedName>
        <fullName evidence="2">MBL fold metallo-hydrolase</fullName>
    </submittedName>
</protein>
<dbReference type="Proteomes" id="UP001201463">
    <property type="component" value="Unassembled WGS sequence"/>
</dbReference>
<gene>
    <name evidence="2" type="ORF">LXT12_05130</name>
</gene>
<evidence type="ECO:0000313" key="2">
    <source>
        <dbReference type="EMBL" id="MCE4536630.1"/>
    </source>
</evidence>
<dbReference type="InterPro" id="IPR036866">
    <property type="entry name" value="RibonucZ/Hydroxyglut_hydro"/>
</dbReference>
<dbReference type="PANTHER" id="PTHR47619">
    <property type="entry name" value="METALLO-HYDROLASE YYCJ-RELATED"/>
    <property type="match status" value="1"/>
</dbReference>
<comment type="caution">
    <text evidence="2">The sequence shown here is derived from an EMBL/GenBank/DDBJ whole genome shotgun (WGS) entry which is preliminary data.</text>
</comment>
<feature type="domain" description="Metallo-beta-lactamase" evidence="1">
    <location>
        <begin position="11"/>
        <end position="191"/>
    </location>
</feature>
<accession>A0ABS8XAB7</accession>
<keyword evidence="3" id="KW-1185">Reference proteome</keyword>
<proteinExistence type="predicted"/>
<evidence type="ECO:0000313" key="3">
    <source>
        <dbReference type="Proteomes" id="UP001201463"/>
    </source>
</evidence>
<dbReference type="InterPro" id="IPR052533">
    <property type="entry name" value="WalJ/YycJ-like"/>
</dbReference>
<organism evidence="2 3">
    <name type="scientific">Pelomonas caseinilytica</name>
    <dbReference type="NCBI Taxonomy" id="2906763"/>
    <lineage>
        <taxon>Bacteria</taxon>
        <taxon>Pseudomonadati</taxon>
        <taxon>Pseudomonadota</taxon>
        <taxon>Betaproteobacteria</taxon>
        <taxon>Burkholderiales</taxon>
        <taxon>Sphaerotilaceae</taxon>
        <taxon>Roseateles</taxon>
    </lineage>
</organism>
<dbReference type="SUPFAM" id="SSF56281">
    <property type="entry name" value="Metallo-hydrolase/oxidoreductase"/>
    <property type="match status" value="1"/>
</dbReference>
<reference evidence="2 3" key="1">
    <citation type="submission" date="2021-12" db="EMBL/GenBank/DDBJ databases">
        <title>Genome seq of p7.</title>
        <authorList>
            <person name="Seo T."/>
        </authorList>
    </citation>
    <scope>NUCLEOTIDE SEQUENCE [LARGE SCALE GENOMIC DNA]</scope>
    <source>
        <strain evidence="2 3">P7</strain>
    </source>
</reference>
<sequence length="259" mass="27498">MRFCSLGSGSGGNSTLVEASQGITTTRVLIDAGFSERELARRLARAGCEPADIDAVFITHEHGDHVGCSLAFARRHRIPVVTSRGTWRAVGREDFDTALLRLVRSGEAVVMGDMELRPFSVPHDALEPLQLCLGDGAVRLGIVTDLGCAPAAVAQALRGCHALLLESNHDEAMLRAGPYPPSLQRRILGTHGHLSNTAAAELLSRCRHAALGAVVAAHLSERNNSPELARAALAPVLDCKPDDIRVADPSLGFGWLNVG</sequence>
<dbReference type="InterPro" id="IPR001279">
    <property type="entry name" value="Metallo-B-lactamas"/>
</dbReference>